<feature type="transmembrane region" description="Helical" evidence="1">
    <location>
        <begin position="93"/>
        <end position="115"/>
    </location>
</feature>
<dbReference type="AlphaFoldDB" id="A0A7W6P2K0"/>
<evidence type="ECO:0008006" key="4">
    <source>
        <dbReference type="Google" id="ProtNLM"/>
    </source>
</evidence>
<proteinExistence type="predicted"/>
<feature type="transmembrane region" description="Helical" evidence="1">
    <location>
        <begin position="312"/>
        <end position="332"/>
    </location>
</feature>
<feature type="transmembrane region" description="Helical" evidence="1">
    <location>
        <begin position="222"/>
        <end position="243"/>
    </location>
</feature>
<sequence length="352" mass="37547">MNEVKTVLDRATADGVITVEQAGRLVSYFAPAAASPDEVPDTETPRFIRGFHDVLITIGVAIALTGITGIASVFATSPAIVILAEILVRHQRLALPAVALTIATVVATIMLTVTLMDGPFLDNIAPAPRALVTLAPLAVTLGLFAWRYRVPMALAGLFLTLATMVLAAVFWGLGAAFGTDDIFDDRHGLAVAIFFVAALLLFALAMRYDLSDPRRETRRSDIAFWLHLVTAPALLSATLSLFLRGDSVMPFFVSSQTLWQAAGIIISVVFLLMAIGVIIDRRAFVTSGLVSLIAALVALLRHGQLQADNTIFLALLLVGLLVLTIGVGWRALRRRVIGLLPPSVSVALPPVV</sequence>
<dbReference type="Proteomes" id="UP000584824">
    <property type="component" value="Unassembled WGS sequence"/>
</dbReference>
<protein>
    <recommendedName>
        <fullName evidence="4">DUF2157 domain-containing protein</fullName>
    </recommendedName>
</protein>
<keyword evidence="1" id="KW-0812">Transmembrane</keyword>
<feature type="transmembrane region" description="Helical" evidence="1">
    <location>
        <begin position="258"/>
        <end position="278"/>
    </location>
</feature>
<keyword evidence="1" id="KW-1133">Transmembrane helix</keyword>
<comment type="caution">
    <text evidence="2">The sequence shown here is derived from an EMBL/GenBank/DDBJ whole genome shotgun (WGS) entry which is preliminary data.</text>
</comment>
<dbReference type="RefSeq" id="WP_183793815.1">
    <property type="nucleotide sequence ID" value="NZ_JACIDU010000014.1"/>
</dbReference>
<name>A0A7W6P2K0_9HYPH</name>
<organism evidence="2 3">
    <name type="scientific">Allorhizobium borbori</name>
    <dbReference type="NCBI Taxonomy" id="485907"/>
    <lineage>
        <taxon>Bacteria</taxon>
        <taxon>Pseudomonadati</taxon>
        <taxon>Pseudomonadota</taxon>
        <taxon>Alphaproteobacteria</taxon>
        <taxon>Hyphomicrobiales</taxon>
        <taxon>Rhizobiaceae</taxon>
        <taxon>Rhizobium/Agrobacterium group</taxon>
        <taxon>Allorhizobium</taxon>
    </lineage>
</organism>
<dbReference type="EMBL" id="JACIDU010000014">
    <property type="protein sequence ID" value="MBB4104738.1"/>
    <property type="molecule type" value="Genomic_DNA"/>
</dbReference>
<evidence type="ECO:0000313" key="3">
    <source>
        <dbReference type="Proteomes" id="UP000584824"/>
    </source>
</evidence>
<evidence type="ECO:0000313" key="2">
    <source>
        <dbReference type="EMBL" id="MBB4104738.1"/>
    </source>
</evidence>
<feature type="transmembrane region" description="Helical" evidence="1">
    <location>
        <begin position="189"/>
        <end position="210"/>
    </location>
</feature>
<accession>A0A7W6P2K0</accession>
<keyword evidence="1" id="KW-0472">Membrane</keyword>
<keyword evidence="3" id="KW-1185">Reference proteome</keyword>
<evidence type="ECO:0000256" key="1">
    <source>
        <dbReference type="SAM" id="Phobius"/>
    </source>
</evidence>
<gene>
    <name evidence="2" type="ORF">GGQ66_003317</name>
</gene>
<feature type="transmembrane region" description="Helical" evidence="1">
    <location>
        <begin position="127"/>
        <end position="146"/>
    </location>
</feature>
<reference evidence="2 3" key="1">
    <citation type="submission" date="2020-08" db="EMBL/GenBank/DDBJ databases">
        <title>Genomic Encyclopedia of Type Strains, Phase IV (KMG-IV): sequencing the most valuable type-strain genomes for metagenomic binning, comparative biology and taxonomic classification.</title>
        <authorList>
            <person name="Goeker M."/>
        </authorList>
    </citation>
    <scope>NUCLEOTIDE SEQUENCE [LARGE SCALE GENOMIC DNA]</scope>
    <source>
        <strain evidence="2 3">DSM 26385</strain>
    </source>
</reference>
<feature type="transmembrane region" description="Helical" evidence="1">
    <location>
        <begin position="54"/>
        <end position="81"/>
    </location>
</feature>
<feature type="transmembrane region" description="Helical" evidence="1">
    <location>
        <begin position="153"/>
        <end position="177"/>
    </location>
</feature>
<feature type="transmembrane region" description="Helical" evidence="1">
    <location>
        <begin position="283"/>
        <end position="300"/>
    </location>
</feature>